<evidence type="ECO:0000256" key="9">
    <source>
        <dbReference type="SAM" id="Phobius"/>
    </source>
</evidence>
<evidence type="ECO:0000256" key="6">
    <source>
        <dbReference type="ARBA" id="ARBA00022692"/>
    </source>
</evidence>
<dbReference type="Proteomes" id="UP001254608">
    <property type="component" value="Unassembled WGS sequence"/>
</dbReference>
<evidence type="ECO:0000256" key="1">
    <source>
        <dbReference type="ARBA" id="ARBA00004141"/>
    </source>
</evidence>
<dbReference type="Gene3D" id="1.20.120.1780">
    <property type="entry name" value="UbiA prenyltransferase"/>
    <property type="match status" value="1"/>
</dbReference>
<dbReference type="Gene3D" id="1.10.357.140">
    <property type="entry name" value="UbiA prenyltransferase"/>
    <property type="match status" value="1"/>
</dbReference>
<comment type="subcellular location">
    <subcellularLocation>
        <location evidence="1">Membrane</location>
        <topology evidence="1">Multi-pass membrane protein</topology>
    </subcellularLocation>
</comment>
<dbReference type="InterPro" id="IPR044878">
    <property type="entry name" value="UbiA_sf"/>
</dbReference>
<name>A0ABU2WIZ4_9GAMM</name>
<keyword evidence="11" id="KW-1185">Reference proteome</keyword>
<comment type="caution">
    <text evidence="10">The sequence shown here is derived from an EMBL/GenBank/DDBJ whole genome shotgun (WGS) entry which is preliminary data.</text>
</comment>
<keyword evidence="6 9" id="KW-0812">Transmembrane</keyword>
<evidence type="ECO:0000256" key="7">
    <source>
        <dbReference type="ARBA" id="ARBA00022989"/>
    </source>
</evidence>
<keyword evidence="4" id="KW-1003">Cell membrane</keyword>
<sequence>MERTIIGPVFHAARPNFLSLTPLCVLLGIAAALHSAGRVDIGESLLVLLAALLGHISVNLLNEYHDFRSGLDHLTVRTPFSGGSGSLPAHPEAAAAAGAAGAVALAGSVAIGLYFIAEKGWALLPLGLVGALVVVAYTPLITRQPLLCLLAPGLGFGPVMVGGSAFVLSGHYSWVGAVAALPPLLLVSELLLINQFPDVEADRQVGRRHLPIVLGRRRAAVLFGALLIATYLTIIGGVLASILPLPALLALLTLPAGLLLAVRVHTHADDTKRLLRYLGINVATIHLTLLLLAVGLLLG</sequence>
<dbReference type="InterPro" id="IPR026046">
    <property type="entry name" value="UBIAD1"/>
</dbReference>
<dbReference type="RefSeq" id="WP_311365233.1">
    <property type="nucleotide sequence ID" value="NZ_JAVRIC010000014.1"/>
</dbReference>
<evidence type="ECO:0000313" key="11">
    <source>
        <dbReference type="Proteomes" id="UP001254608"/>
    </source>
</evidence>
<gene>
    <name evidence="10" type="ORF">RM530_10780</name>
</gene>
<reference evidence="10 11" key="1">
    <citation type="submission" date="2023-09" db="EMBL/GenBank/DDBJ databases">
        <authorList>
            <person name="Rey-Velasco X."/>
        </authorList>
    </citation>
    <scope>NUCLEOTIDE SEQUENCE [LARGE SCALE GENOMIC DNA]</scope>
    <source>
        <strain evidence="10 11">W345</strain>
    </source>
</reference>
<feature type="transmembrane region" description="Helical" evidence="9">
    <location>
        <begin position="45"/>
        <end position="61"/>
    </location>
</feature>
<dbReference type="PANTHER" id="PTHR13929:SF0">
    <property type="entry name" value="UBIA PRENYLTRANSFERASE DOMAIN-CONTAINING PROTEIN 1"/>
    <property type="match status" value="1"/>
</dbReference>
<keyword evidence="3" id="KW-0474">Menaquinone biosynthesis</keyword>
<evidence type="ECO:0000313" key="10">
    <source>
        <dbReference type="EMBL" id="MDT0497841.1"/>
    </source>
</evidence>
<dbReference type="Pfam" id="PF01040">
    <property type="entry name" value="UbiA"/>
    <property type="match status" value="1"/>
</dbReference>
<feature type="transmembrane region" description="Helical" evidence="9">
    <location>
        <begin position="174"/>
        <end position="197"/>
    </location>
</feature>
<organism evidence="10 11">
    <name type="scientific">Banduia mediterranea</name>
    <dbReference type="NCBI Taxonomy" id="3075609"/>
    <lineage>
        <taxon>Bacteria</taxon>
        <taxon>Pseudomonadati</taxon>
        <taxon>Pseudomonadota</taxon>
        <taxon>Gammaproteobacteria</taxon>
        <taxon>Nevskiales</taxon>
        <taxon>Algiphilaceae</taxon>
        <taxon>Banduia</taxon>
    </lineage>
</organism>
<accession>A0ABU2WIZ4</accession>
<evidence type="ECO:0000256" key="8">
    <source>
        <dbReference type="ARBA" id="ARBA00023136"/>
    </source>
</evidence>
<dbReference type="PIRSF" id="PIRSF005355">
    <property type="entry name" value="UBIAD1"/>
    <property type="match status" value="1"/>
</dbReference>
<feature type="transmembrane region" description="Helical" evidence="9">
    <location>
        <begin position="93"/>
        <end position="116"/>
    </location>
</feature>
<evidence type="ECO:0000256" key="2">
    <source>
        <dbReference type="ARBA" id="ARBA00004863"/>
    </source>
</evidence>
<feature type="transmembrane region" description="Helical" evidence="9">
    <location>
        <begin position="218"/>
        <end position="239"/>
    </location>
</feature>
<dbReference type="CDD" id="cd13962">
    <property type="entry name" value="PT_UbiA_UBIAD1"/>
    <property type="match status" value="1"/>
</dbReference>
<dbReference type="PANTHER" id="PTHR13929">
    <property type="entry name" value="1,4-DIHYDROXY-2-NAPHTHOATE OCTAPRENYLTRANSFERASE"/>
    <property type="match status" value="1"/>
</dbReference>
<evidence type="ECO:0000256" key="4">
    <source>
        <dbReference type="ARBA" id="ARBA00022475"/>
    </source>
</evidence>
<feature type="transmembrane region" description="Helical" evidence="9">
    <location>
        <begin position="122"/>
        <end position="140"/>
    </location>
</feature>
<proteinExistence type="predicted"/>
<keyword evidence="8 9" id="KW-0472">Membrane</keyword>
<feature type="transmembrane region" description="Helical" evidence="9">
    <location>
        <begin position="274"/>
        <end position="298"/>
    </location>
</feature>
<comment type="pathway">
    <text evidence="2">Quinol/quinone metabolism; menaquinone biosynthesis.</text>
</comment>
<dbReference type="EMBL" id="JAVRIC010000014">
    <property type="protein sequence ID" value="MDT0497841.1"/>
    <property type="molecule type" value="Genomic_DNA"/>
</dbReference>
<dbReference type="InterPro" id="IPR000537">
    <property type="entry name" value="UbiA_prenyltransferase"/>
</dbReference>
<feature type="transmembrane region" description="Helical" evidence="9">
    <location>
        <begin position="245"/>
        <end position="262"/>
    </location>
</feature>
<evidence type="ECO:0000256" key="5">
    <source>
        <dbReference type="ARBA" id="ARBA00022679"/>
    </source>
</evidence>
<keyword evidence="5" id="KW-0808">Transferase</keyword>
<evidence type="ECO:0000256" key="3">
    <source>
        <dbReference type="ARBA" id="ARBA00022428"/>
    </source>
</evidence>
<keyword evidence="7 9" id="KW-1133">Transmembrane helix</keyword>
<protein>
    <submittedName>
        <fullName evidence="10">Prenyltransferase</fullName>
    </submittedName>
</protein>